<dbReference type="RefSeq" id="WP_346760717.1">
    <property type="nucleotide sequence ID" value="NZ_JAUJEB010000006.1"/>
</dbReference>
<organism evidence="2 3">
    <name type="scientific">Agaribacillus aureus</name>
    <dbReference type="NCBI Taxonomy" id="3051825"/>
    <lineage>
        <taxon>Bacteria</taxon>
        <taxon>Pseudomonadati</taxon>
        <taxon>Bacteroidota</taxon>
        <taxon>Cytophagia</taxon>
        <taxon>Cytophagales</taxon>
        <taxon>Splendidivirgaceae</taxon>
        <taxon>Agaribacillus</taxon>
    </lineage>
</organism>
<protein>
    <submittedName>
        <fullName evidence="2">Zinc ribbon domain-containing protein</fullName>
    </submittedName>
</protein>
<dbReference type="Pfam" id="PF12674">
    <property type="entry name" value="Zn_ribbon_2"/>
    <property type="match status" value="1"/>
</dbReference>
<proteinExistence type="predicted"/>
<dbReference type="EMBL" id="JAUJEB010000006">
    <property type="protein sequence ID" value="MDN5215383.1"/>
    <property type="molecule type" value="Genomic_DNA"/>
</dbReference>
<accession>A0ABT8LC70</accession>
<evidence type="ECO:0000259" key="1">
    <source>
        <dbReference type="Pfam" id="PF12674"/>
    </source>
</evidence>
<evidence type="ECO:0000313" key="2">
    <source>
        <dbReference type="EMBL" id="MDN5215383.1"/>
    </source>
</evidence>
<comment type="caution">
    <text evidence="2">The sequence shown here is derived from an EMBL/GenBank/DDBJ whole genome shotgun (WGS) entry which is preliminary data.</text>
</comment>
<feature type="domain" description="Putative zinc ribbon" evidence="1">
    <location>
        <begin position="1"/>
        <end position="74"/>
    </location>
</feature>
<dbReference type="InterPro" id="IPR025868">
    <property type="entry name" value="Zn_ribbon_dom_put"/>
</dbReference>
<gene>
    <name evidence="2" type="ORF">QQ020_25110</name>
</gene>
<reference evidence="2" key="1">
    <citation type="submission" date="2023-06" db="EMBL/GenBank/DDBJ databases">
        <title>Genomic of Agaribacillus aureum.</title>
        <authorList>
            <person name="Wang G."/>
        </authorList>
    </citation>
    <scope>NUCLEOTIDE SEQUENCE</scope>
    <source>
        <strain evidence="2">BMA12</strain>
    </source>
</reference>
<keyword evidence="3" id="KW-1185">Reference proteome</keyword>
<name>A0ABT8LC70_9BACT</name>
<dbReference type="Proteomes" id="UP001172083">
    <property type="component" value="Unassembled WGS sequence"/>
</dbReference>
<sequence length="76" mass="8712">MPLKKDPEGGGTNADGTKNSMYCSYCYKDGYFTQPDISATEMQQFVKRKIKEMGFPGFLTGFFTRGIPKLERWKNQ</sequence>
<evidence type="ECO:0000313" key="3">
    <source>
        <dbReference type="Proteomes" id="UP001172083"/>
    </source>
</evidence>